<dbReference type="EMBL" id="KN835510">
    <property type="protein sequence ID" value="KIK36651.1"/>
    <property type="molecule type" value="Genomic_DNA"/>
</dbReference>
<dbReference type="AlphaFoldDB" id="A0A0D0A4U0"/>
<gene>
    <name evidence="1" type="ORF">CY34DRAFT_811130</name>
</gene>
<name>A0A0D0A4U0_9AGAM</name>
<reference evidence="2" key="2">
    <citation type="submission" date="2015-01" db="EMBL/GenBank/DDBJ databases">
        <title>Evolutionary Origins and Diversification of the Mycorrhizal Mutualists.</title>
        <authorList>
            <consortium name="DOE Joint Genome Institute"/>
            <consortium name="Mycorrhizal Genomics Consortium"/>
            <person name="Kohler A."/>
            <person name="Kuo A."/>
            <person name="Nagy L.G."/>
            <person name="Floudas D."/>
            <person name="Copeland A."/>
            <person name="Barry K.W."/>
            <person name="Cichocki N."/>
            <person name="Veneault-Fourrey C."/>
            <person name="LaButti K."/>
            <person name="Lindquist E.A."/>
            <person name="Lipzen A."/>
            <person name="Lundell T."/>
            <person name="Morin E."/>
            <person name="Murat C."/>
            <person name="Riley R."/>
            <person name="Ohm R."/>
            <person name="Sun H."/>
            <person name="Tunlid A."/>
            <person name="Henrissat B."/>
            <person name="Grigoriev I.V."/>
            <person name="Hibbett D.S."/>
            <person name="Martin F."/>
        </authorList>
    </citation>
    <scope>NUCLEOTIDE SEQUENCE [LARGE SCALE GENOMIC DNA]</scope>
    <source>
        <strain evidence="2">UH-Slu-Lm8-n1</strain>
    </source>
</reference>
<dbReference type="HOGENOM" id="CLU_3033965_0_0_1"/>
<organism evidence="1 2">
    <name type="scientific">Suillus luteus UH-Slu-Lm8-n1</name>
    <dbReference type="NCBI Taxonomy" id="930992"/>
    <lineage>
        <taxon>Eukaryota</taxon>
        <taxon>Fungi</taxon>
        <taxon>Dikarya</taxon>
        <taxon>Basidiomycota</taxon>
        <taxon>Agaricomycotina</taxon>
        <taxon>Agaricomycetes</taxon>
        <taxon>Agaricomycetidae</taxon>
        <taxon>Boletales</taxon>
        <taxon>Suillineae</taxon>
        <taxon>Suillaceae</taxon>
        <taxon>Suillus</taxon>
    </lineage>
</organism>
<reference evidence="1 2" key="1">
    <citation type="submission" date="2014-04" db="EMBL/GenBank/DDBJ databases">
        <authorList>
            <consortium name="DOE Joint Genome Institute"/>
            <person name="Kuo A."/>
            <person name="Ruytinx J."/>
            <person name="Rineau F."/>
            <person name="Colpaert J."/>
            <person name="Kohler A."/>
            <person name="Nagy L.G."/>
            <person name="Floudas D."/>
            <person name="Copeland A."/>
            <person name="Barry K.W."/>
            <person name="Cichocki N."/>
            <person name="Veneault-Fourrey C."/>
            <person name="LaButti K."/>
            <person name="Lindquist E.A."/>
            <person name="Lipzen A."/>
            <person name="Lundell T."/>
            <person name="Morin E."/>
            <person name="Murat C."/>
            <person name="Sun H."/>
            <person name="Tunlid A."/>
            <person name="Henrissat B."/>
            <person name="Grigoriev I.V."/>
            <person name="Hibbett D.S."/>
            <person name="Martin F."/>
            <person name="Nordberg H.P."/>
            <person name="Cantor M.N."/>
            <person name="Hua S.X."/>
        </authorList>
    </citation>
    <scope>NUCLEOTIDE SEQUENCE [LARGE SCALE GENOMIC DNA]</scope>
    <source>
        <strain evidence="1 2">UH-Slu-Lm8-n1</strain>
    </source>
</reference>
<evidence type="ECO:0000313" key="1">
    <source>
        <dbReference type="EMBL" id="KIK36651.1"/>
    </source>
</evidence>
<protein>
    <submittedName>
        <fullName evidence="1">Uncharacterized protein</fullName>
    </submittedName>
</protein>
<proteinExistence type="predicted"/>
<keyword evidence="2" id="KW-1185">Reference proteome</keyword>
<sequence length="55" mass="6243">MACKCMCYYFYPVAIQTNLKHSSRSTLQDSSQHRSLSVSIRVFVSTGPQVKLESE</sequence>
<accession>A0A0D0A4U0</accession>
<dbReference type="OrthoDB" id="10408598at2759"/>
<dbReference type="Proteomes" id="UP000054485">
    <property type="component" value="Unassembled WGS sequence"/>
</dbReference>
<dbReference type="InParanoid" id="A0A0D0A4U0"/>
<evidence type="ECO:0000313" key="2">
    <source>
        <dbReference type="Proteomes" id="UP000054485"/>
    </source>
</evidence>